<accession>A0A7I0NT05</accession>
<organism evidence="3 4">
    <name type="scientific">Streptomyces chartreusis</name>
    <dbReference type="NCBI Taxonomy" id="1969"/>
    <lineage>
        <taxon>Bacteria</taxon>
        <taxon>Bacillati</taxon>
        <taxon>Actinomycetota</taxon>
        <taxon>Actinomycetes</taxon>
        <taxon>Kitasatosporales</taxon>
        <taxon>Streptomycetaceae</taxon>
        <taxon>Streptomyces</taxon>
    </lineage>
</organism>
<dbReference type="Proteomes" id="UP000509418">
    <property type="component" value="Chromosome"/>
</dbReference>
<feature type="compositionally biased region" description="Pro residues" evidence="1">
    <location>
        <begin position="219"/>
        <end position="230"/>
    </location>
</feature>
<dbReference type="SUPFAM" id="SSF69255">
    <property type="entry name" value="gp5 N-terminal domain-like"/>
    <property type="match status" value="1"/>
</dbReference>
<evidence type="ECO:0000256" key="1">
    <source>
        <dbReference type="SAM" id="MobiDB-lite"/>
    </source>
</evidence>
<keyword evidence="4" id="KW-1185">Reference proteome</keyword>
<evidence type="ECO:0000313" key="4">
    <source>
        <dbReference type="Proteomes" id="UP000509418"/>
    </source>
</evidence>
<dbReference type="Pfam" id="PF04717">
    <property type="entry name" value="Phage_base_V"/>
    <property type="match status" value="1"/>
</dbReference>
<dbReference type="Gene3D" id="2.40.50.230">
    <property type="entry name" value="Gp5 N-terminal domain"/>
    <property type="match status" value="1"/>
</dbReference>
<evidence type="ECO:0000313" key="3">
    <source>
        <dbReference type="EMBL" id="QKZ16198.1"/>
    </source>
</evidence>
<dbReference type="SUPFAM" id="SSF69349">
    <property type="entry name" value="Phage fibre proteins"/>
    <property type="match status" value="1"/>
</dbReference>
<feature type="domain" description="Gp5/Type VI secretion system Vgr protein OB-fold" evidence="2">
    <location>
        <begin position="15"/>
        <end position="89"/>
    </location>
</feature>
<dbReference type="AlphaFoldDB" id="A0A7I0NT05"/>
<dbReference type="EMBL" id="CP056041">
    <property type="protein sequence ID" value="QKZ16198.1"/>
    <property type="molecule type" value="Genomic_DNA"/>
</dbReference>
<dbReference type="InterPro" id="IPR006531">
    <property type="entry name" value="Gp5/Vgr_OB"/>
</dbReference>
<dbReference type="RefSeq" id="WP_176573882.1">
    <property type="nucleotide sequence ID" value="NZ_CP056041.1"/>
</dbReference>
<sequence length="239" mass="25306">MPGTAVDKRYYGVATGTVEQVEGDPEKECRVRLRLPWFDDSTITDWCRVTQPYAGRGYGVCFVPEVGDEVLIAFFQGDMRYPIVVGSLYNGKDKPPTHRETDRDEKLVRTKHGHTLILDDSPGRESVRLASAAGHRIELDDAGRAVTVRTASGGKVTVTADGSVEISAGSGPVTVRAASVTVDAAQVNLGTGASLSPVVWEKLGSWLSAHAHPSAAGPTGPPTPPLPVPPVSSSVRLAP</sequence>
<proteinExistence type="predicted"/>
<gene>
    <name evidence="3" type="ORF">HUT05_01700</name>
</gene>
<evidence type="ECO:0000259" key="2">
    <source>
        <dbReference type="Pfam" id="PF04717"/>
    </source>
</evidence>
<feature type="region of interest" description="Disordered" evidence="1">
    <location>
        <begin position="210"/>
        <end position="239"/>
    </location>
</feature>
<protein>
    <submittedName>
        <fullName evidence="3">Phage baseplate assembly protein V</fullName>
    </submittedName>
</protein>
<dbReference type="InterPro" id="IPR037026">
    <property type="entry name" value="Vgr_OB-fold_dom_sf"/>
</dbReference>
<reference evidence="3 4" key="1">
    <citation type="submission" date="2020-06" db="EMBL/GenBank/DDBJ databases">
        <title>Genome mining for natural products.</title>
        <authorList>
            <person name="Zhang B."/>
            <person name="Shi J."/>
            <person name="Ge H."/>
        </authorList>
    </citation>
    <scope>NUCLEOTIDE SEQUENCE [LARGE SCALE GENOMIC DNA]</scope>
    <source>
        <strain evidence="3 4">NA02069</strain>
    </source>
</reference>
<name>A0A7I0NT05_STRCX</name>